<dbReference type="STRING" id="29529.SAMN04488122_5285"/>
<dbReference type="NCBIfam" id="TIGR04183">
    <property type="entry name" value="Por_Secre_tail"/>
    <property type="match status" value="1"/>
</dbReference>
<dbReference type="InterPro" id="IPR011658">
    <property type="entry name" value="PA14_dom"/>
</dbReference>
<dbReference type="EMBL" id="FOJG01000002">
    <property type="protein sequence ID" value="SEW52997.1"/>
    <property type="molecule type" value="Genomic_DNA"/>
</dbReference>
<evidence type="ECO:0000259" key="2">
    <source>
        <dbReference type="PROSITE" id="PS51820"/>
    </source>
</evidence>
<dbReference type="PROSITE" id="PS51820">
    <property type="entry name" value="PA14"/>
    <property type="match status" value="1"/>
</dbReference>
<accession>A0A1I0S9X2</accession>
<dbReference type="Gene3D" id="3.90.182.10">
    <property type="entry name" value="Toxin - Anthrax Protective Antigen,domain 1"/>
    <property type="match status" value="1"/>
</dbReference>
<organism evidence="3 4">
    <name type="scientific">Chitinophaga arvensicola</name>
    <dbReference type="NCBI Taxonomy" id="29529"/>
    <lineage>
        <taxon>Bacteria</taxon>
        <taxon>Pseudomonadati</taxon>
        <taxon>Bacteroidota</taxon>
        <taxon>Chitinophagia</taxon>
        <taxon>Chitinophagales</taxon>
        <taxon>Chitinophagaceae</taxon>
        <taxon>Chitinophaga</taxon>
    </lineage>
</organism>
<feature type="signal peptide" evidence="1">
    <location>
        <begin position="1"/>
        <end position="21"/>
    </location>
</feature>
<dbReference type="InterPro" id="IPR026444">
    <property type="entry name" value="Secre_tail"/>
</dbReference>
<feature type="chain" id="PRO_5011755606" evidence="1">
    <location>
        <begin position="22"/>
        <end position="636"/>
    </location>
</feature>
<sequence>MKQLNNVLFILCCVFALLVQATEKSAAAAGGKPLPVHSISPLADTTRGLIGYYFQDPTDGKGGPFTTLVFDRQDPNFWFNWGDNSPDPRITNDNFSVRWKGLFRVPVSGTYTFNANADDGFKFVIKDFGKREADAGTVVMNNNGNCCADFSGTVDLVAGKLYPIEVEFIEKGGGANIMYFKWTAPGIAQQQVPAEYFYCLLPQAAARPKITPDRGLFEDHVNVFLSTTTVGGTIRYTLDGTLPTINSPVFDPLKDTLKITSTTTVKASTWMDNMYVSEVSTALLSIMPPALPNPVFVPSAGIYSEPIKMGISVKEPGATIYYTIDGSTPNTSSLVYTDSIHIDSTMRIKTFAVKEGHSPSQVMAATYTILPDGTKQPVFSVPAGNYNGPQDVTITSATPGAVIRYALNENALNISSPIYTGPVKITATTTLKAYASADDLTDSKVTIASYVIGKEDVLVDTPRFTLPSGTYNGSRQVGLYTNTKDAVIYYTLDGSVPDENSTLYFNLIQVNDSAIIKAIAVKPGMKNSVVSEAKYVVTGAAKDTSLLNTTLPKGKLAITPNPASDQARISWTDMINTREGYRVTITDSKGAVVNTTVITSGYTFYIVNTRSLADGVYFVKVQSGDSVAKGKLLISH</sequence>
<evidence type="ECO:0000256" key="1">
    <source>
        <dbReference type="SAM" id="SignalP"/>
    </source>
</evidence>
<feature type="domain" description="PA14" evidence="2">
    <location>
        <begin position="44"/>
        <end position="196"/>
    </location>
</feature>
<keyword evidence="4" id="KW-1185">Reference proteome</keyword>
<dbReference type="InterPro" id="IPR059177">
    <property type="entry name" value="GH29D-like_dom"/>
</dbReference>
<dbReference type="Pfam" id="PF13290">
    <property type="entry name" value="CHB_HEX_C_1"/>
    <property type="match status" value="4"/>
</dbReference>
<gene>
    <name evidence="3" type="ORF">SAMN04488122_5285</name>
</gene>
<protein>
    <submittedName>
        <fullName evidence="3">Por secretion system C-terminal sorting domain-containing protein</fullName>
    </submittedName>
</protein>
<dbReference type="Pfam" id="PF07691">
    <property type="entry name" value="PA14"/>
    <property type="match status" value="1"/>
</dbReference>
<dbReference type="InterPro" id="IPR037524">
    <property type="entry name" value="PA14/GLEYA"/>
</dbReference>
<keyword evidence="1" id="KW-0732">Signal</keyword>
<dbReference type="Proteomes" id="UP000199310">
    <property type="component" value="Unassembled WGS sequence"/>
</dbReference>
<dbReference type="RefSeq" id="WP_089900064.1">
    <property type="nucleotide sequence ID" value="NZ_FOJG01000002.1"/>
</dbReference>
<evidence type="ECO:0000313" key="3">
    <source>
        <dbReference type="EMBL" id="SEW52997.1"/>
    </source>
</evidence>
<name>A0A1I0S9X2_9BACT</name>
<reference evidence="4" key="1">
    <citation type="submission" date="2016-10" db="EMBL/GenBank/DDBJ databases">
        <authorList>
            <person name="Varghese N."/>
            <person name="Submissions S."/>
        </authorList>
    </citation>
    <scope>NUCLEOTIDE SEQUENCE [LARGE SCALE GENOMIC DNA]</scope>
    <source>
        <strain evidence="4">DSM 3695</strain>
    </source>
</reference>
<dbReference type="OrthoDB" id="611024at2"/>
<dbReference type="AlphaFoldDB" id="A0A1I0S9X2"/>
<dbReference type="Pfam" id="PF18962">
    <property type="entry name" value="Por_Secre_tail"/>
    <property type="match status" value="1"/>
</dbReference>
<dbReference type="SUPFAM" id="SSF56988">
    <property type="entry name" value="Anthrax protective antigen"/>
    <property type="match status" value="1"/>
</dbReference>
<dbReference type="SMART" id="SM00758">
    <property type="entry name" value="PA14"/>
    <property type="match status" value="1"/>
</dbReference>
<proteinExistence type="predicted"/>
<evidence type="ECO:0000313" key="4">
    <source>
        <dbReference type="Proteomes" id="UP000199310"/>
    </source>
</evidence>